<dbReference type="EMBL" id="SOCA01000007">
    <property type="protein sequence ID" value="TDU67131.1"/>
    <property type="molecule type" value="Genomic_DNA"/>
</dbReference>
<organism evidence="13 14">
    <name type="scientific">Prosthecobacter fusiformis</name>
    <dbReference type="NCBI Taxonomy" id="48464"/>
    <lineage>
        <taxon>Bacteria</taxon>
        <taxon>Pseudomonadati</taxon>
        <taxon>Verrucomicrobiota</taxon>
        <taxon>Verrucomicrobiia</taxon>
        <taxon>Verrucomicrobiales</taxon>
        <taxon>Verrucomicrobiaceae</taxon>
        <taxon>Prosthecobacter</taxon>
    </lineage>
</organism>
<evidence type="ECO:0000256" key="9">
    <source>
        <dbReference type="ARBA" id="ARBA00038592"/>
    </source>
</evidence>
<evidence type="ECO:0000256" key="3">
    <source>
        <dbReference type="ARBA" id="ARBA00022759"/>
    </source>
</evidence>
<keyword evidence="3 10" id="KW-0255">Endonuclease</keyword>
<feature type="binding site" evidence="10">
    <location>
        <position position="694"/>
    </location>
    <ligand>
        <name>Mn(2+)</name>
        <dbReference type="ChEBI" id="CHEBI:29035"/>
    </ligand>
</feature>
<keyword evidence="1 10" id="KW-0540">Nuclease</keyword>
<dbReference type="GO" id="GO:0051607">
    <property type="term" value="P:defense response to virus"/>
    <property type="evidence" value="ECO:0007669"/>
    <property type="project" value="UniProtKB-UniRule"/>
</dbReference>
<dbReference type="InterPro" id="IPR022765">
    <property type="entry name" value="Dna2/Cas4_DUF83"/>
</dbReference>
<evidence type="ECO:0000256" key="10">
    <source>
        <dbReference type="HAMAP-Rule" id="MF_01470"/>
    </source>
</evidence>
<evidence type="ECO:0000256" key="5">
    <source>
        <dbReference type="ARBA" id="ARBA00022842"/>
    </source>
</evidence>
<dbReference type="GO" id="GO:0003677">
    <property type="term" value="F:DNA binding"/>
    <property type="evidence" value="ECO:0007669"/>
    <property type="project" value="UniProtKB-KW"/>
</dbReference>
<dbReference type="CDD" id="cd09634">
    <property type="entry name" value="Cas1_I-II-III"/>
    <property type="match status" value="1"/>
</dbReference>
<dbReference type="Gene3D" id="3.90.320.10">
    <property type="match status" value="2"/>
</dbReference>
<feature type="region of interest" description="Disordered" evidence="11">
    <location>
        <begin position="426"/>
        <end position="447"/>
    </location>
</feature>
<dbReference type="GO" id="GO:0046872">
    <property type="term" value="F:metal ion binding"/>
    <property type="evidence" value="ECO:0007669"/>
    <property type="project" value="UniProtKB-UniRule"/>
</dbReference>
<keyword evidence="7 10" id="KW-0238">DNA-binding</keyword>
<dbReference type="GO" id="GO:0043571">
    <property type="term" value="P:maintenance of CRISPR repeat elements"/>
    <property type="evidence" value="ECO:0007669"/>
    <property type="project" value="UniProtKB-UniRule"/>
</dbReference>
<dbReference type="InterPro" id="IPR042206">
    <property type="entry name" value="CRISPR-assoc_Cas1_C"/>
</dbReference>
<comment type="subunit">
    <text evidence="9 10">Homodimer, forms a heterotetramer with a Cas2 homodimer.</text>
</comment>
<reference evidence="13 14" key="1">
    <citation type="submission" date="2019-03" db="EMBL/GenBank/DDBJ databases">
        <title>Genomic Encyclopedia of Archaeal and Bacterial Type Strains, Phase II (KMG-II): from individual species to whole genera.</title>
        <authorList>
            <person name="Goeker M."/>
        </authorList>
    </citation>
    <scope>NUCLEOTIDE SEQUENCE [LARGE SCALE GENOMIC DNA]</scope>
    <source>
        <strain evidence="13 14">ATCC 25309</strain>
    </source>
</reference>
<name>A0A4R7RNW0_9BACT</name>
<dbReference type="PANTHER" id="PTHR34353:SF2">
    <property type="entry name" value="CRISPR-ASSOCIATED ENDONUCLEASE CAS1 1"/>
    <property type="match status" value="1"/>
</dbReference>
<dbReference type="Pfam" id="PF01930">
    <property type="entry name" value="Cas_Cas4"/>
    <property type="match status" value="1"/>
</dbReference>
<accession>A0A4R7RNW0</accession>
<feature type="region of interest" description="Disordered" evidence="11">
    <location>
        <begin position="216"/>
        <end position="262"/>
    </location>
</feature>
<evidence type="ECO:0000256" key="2">
    <source>
        <dbReference type="ARBA" id="ARBA00022723"/>
    </source>
</evidence>
<comment type="similarity">
    <text evidence="10">Belongs to the CRISPR-associated endonuclease Cas1 family.</text>
</comment>
<dbReference type="InterPro" id="IPR002729">
    <property type="entry name" value="CRISPR-assoc_Cas1"/>
</dbReference>
<evidence type="ECO:0000313" key="14">
    <source>
        <dbReference type="Proteomes" id="UP000295662"/>
    </source>
</evidence>
<dbReference type="InterPro" id="IPR050646">
    <property type="entry name" value="Cas1"/>
</dbReference>
<evidence type="ECO:0000256" key="1">
    <source>
        <dbReference type="ARBA" id="ARBA00022722"/>
    </source>
</evidence>
<dbReference type="HAMAP" id="MF_01470">
    <property type="entry name" value="Cas1"/>
    <property type="match status" value="1"/>
</dbReference>
<comment type="function">
    <text evidence="10">CRISPR (clustered regularly interspaced short palindromic repeat), is an adaptive immune system that provides protection against mobile genetic elements (viruses, transposable elements and conjugative plasmids). CRISPR clusters contain spacers, sequences complementary to antecedent mobile elements, and target invading nucleic acids. CRISPR clusters are transcribed and processed into CRISPR RNA (crRNA). Acts as a dsDNA endonuclease. Involved in the integration of spacer DNA into the CRISPR cassette.</text>
</comment>
<feature type="binding site" evidence="10">
    <location>
        <position position="608"/>
    </location>
    <ligand>
        <name>Mn(2+)</name>
        <dbReference type="ChEBI" id="CHEBI:29035"/>
    </ligand>
</feature>
<evidence type="ECO:0000256" key="8">
    <source>
        <dbReference type="ARBA" id="ARBA00023211"/>
    </source>
</evidence>
<feature type="compositionally biased region" description="Pro residues" evidence="11">
    <location>
        <begin position="226"/>
        <end position="236"/>
    </location>
</feature>
<gene>
    <name evidence="10" type="primary">cas1</name>
    <name evidence="13" type="ORF">EI77_03332</name>
</gene>
<keyword evidence="6 10" id="KW-0051">Antiviral defense</keyword>
<dbReference type="Pfam" id="PF01867">
    <property type="entry name" value="Cas_Cas1"/>
    <property type="match status" value="1"/>
</dbReference>
<dbReference type="InterPro" id="IPR011604">
    <property type="entry name" value="PDDEXK-like_dom_sf"/>
</dbReference>
<proteinExistence type="inferred from homology"/>
<comment type="caution">
    <text evidence="13">The sequence shown here is derived from an EMBL/GenBank/DDBJ whole genome shotgun (WGS) entry which is preliminary data.</text>
</comment>
<dbReference type="InterPro" id="IPR042211">
    <property type="entry name" value="CRISPR-assoc_Cas1_N"/>
</dbReference>
<dbReference type="Gene3D" id="1.20.120.920">
    <property type="entry name" value="CRISPR-associated endonuclease Cas1, C-terminal domain"/>
    <property type="match status" value="1"/>
</dbReference>
<evidence type="ECO:0000256" key="11">
    <source>
        <dbReference type="SAM" id="MobiDB-lite"/>
    </source>
</evidence>
<keyword evidence="2 10" id="KW-0479">Metal-binding</keyword>
<evidence type="ECO:0000256" key="4">
    <source>
        <dbReference type="ARBA" id="ARBA00022801"/>
    </source>
</evidence>
<dbReference type="AlphaFoldDB" id="A0A4R7RNW0"/>
<dbReference type="PANTHER" id="PTHR34353">
    <property type="entry name" value="CRISPR-ASSOCIATED ENDONUCLEASE CAS1 1"/>
    <property type="match status" value="1"/>
</dbReference>
<dbReference type="GO" id="GO:0016787">
    <property type="term" value="F:hydrolase activity"/>
    <property type="evidence" value="ECO:0007669"/>
    <property type="project" value="UniProtKB-KW"/>
</dbReference>
<dbReference type="Proteomes" id="UP000295662">
    <property type="component" value="Unassembled WGS sequence"/>
</dbReference>
<feature type="region of interest" description="Disordered" evidence="11">
    <location>
        <begin position="101"/>
        <end position="129"/>
    </location>
</feature>
<evidence type="ECO:0000259" key="12">
    <source>
        <dbReference type="Pfam" id="PF01930"/>
    </source>
</evidence>
<keyword evidence="4 10" id="KW-0378">Hydrolase</keyword>
<dbReference type="Gene3D" id="3.100.10.20">
    <property type="entry name" value="CRISPR-associated endonuclease Cas1, N-terminal domain"/>
    <property type="match status" value="1"/>
</dbReference>
<feature type="binding site" evidence="10">
    <location>
        <position position="709"/>
    </location>
    <ligand>
        <name>Mn(2+)</name>
        <dbReference type="ChEBI" id="CHEBI:29035"/>
    </ligand>
</feature>
<evidence type="ECO:0000313" key="13">
    <source>
        <dbReference type="EMBL" id="TDU67131.1"/>
    </source>
</evidence>
<dbReference type="GO" id="GO:0004519">
    <property type="term" value="F:endonuclease activity"/>
    <property type="evidence" value="ECO:0007669"/>
    <property type="project" value="UniProtKB-UniRule"/>
</dbReference>
<evidence type="ECO:0000256" key="6">
    <source>
        <dbReference type="ARBA" id="ARBA00023118"/>
    </source>
</evidence>
<evidence type="ECO:0000256" key="7">
    <source>
        <dbReference type="ARBA" id="ARBA00023125"/>
    </source>
</evidence>
<comment type="cofactor">
    <cofactor evidence="10">
        <name>Mg(2+)</name>
        <dbReference type="ChEBI" id="CHEBI:18420"/>
    </cofactor>
    <cofactor evidence="10">
        <name>Mn(2+)</name>
        <dbReference type="ChEBI" id="CHEBI:29035"/>
    </cofactor>
</comment>
<feature type="compositionally biased region" description="Basic and acidic residues" evidence="11">
    <location>
        <begin position="430"/>
        <end position="439"/>
    </location>
</feature>
<keyword evidence="14" id="KW-1185">Reference proteome</keyword>
<feature type="compositionally biased region" description="Polar residues" evidence="11">
    <location>
        <begin position="239"/>
        <end position="251"/>
    </location>
</feature>
<keyword evidence="8 10" id="KW-0464">Manganese</keyword>
<sequence>MWEPEFLYEPLPIPDDHPELGLFSQELQSISEGLSGTSIPAALNERTGRESEAAFHPRVADEPLPARMLNEYVYCPRLFYYEHVDGVFLESADTERGSAIHKKVDKGRGDLPPPKAAQRGSKESQPAAVAAVALAPDTTPGKEPQPADIADADAAQEDMAADGSPKLETIHSRSATLGSERLGVLAKMDLIEVQMVTVAQDRSSWVPVTSFKDAQREASPSVTAPMPSPPSPPDDSPPLDTQSGTMCNLTKRTSKKSRPAADQPDLFAAAITPPPAAGTAIDAPCLPAPVAPTARLLHVELKQRVVHQVTPVDYKLGAPRRGEDGNEMWEADKMQLGLQILILRDNGYTCDEGVIYYRATKQRVPLAMTDELEGWIIGKIAEARQVAASRSIPPPLMNSPKCVRCSLAPVCLPDETRLLKRVTAPLLPDSPDRSADKRLSTMPPPRRLMAPRDDERALYLNTQGARVTLRGEVVVVKEQDSVLGEFRLKDLSHVALFGNIQITTQTVQMLCEAEIPVAYFSMGGWFYGLTRGHGLKNVYTRIEQFQSAQDPHRCLALAQRFIHGKIRNHRTQLMRNHVNLPDGVSLKMKRAAGDVLAARSLGELLGMEGAAAAMYFQNFAGMIKVGADDDELPGLEPVKKADRPDFTFDFTKRARRPPTDPVNALLSLAYSLLAKDCTLAALAVGFDPYIGFFHQPRHGRPALALDLMEEFRPLIAESAVLTALNNRMINPGHFVRAGEAVNLTVHGRKAFFQAYEQRMSSLVTHPIFDYKASYRRVLELQARMLARYLTSEIPEYVPMMTR</sequence>
<keyword evidence="5 10" id="KW-0460">Magnesium</keyword>
<feature type="domain" description="DUF83" evidence="12">
    <location>
        <begin position="325"/>
        <end position="412"/>
    </location>
</feature>
<protein>
    <recommendedName>
        <fullName evidence="10">CRISPR-associated endonuclease Cas1</fullName>
        <ecNumber evidence="10">3.1.-.-</ecNumber>
    </recommendedName>
</protein>
<dbReference type="EC" id="3.1.-.-" evidence="10"/>
<dbReference type="NCBIfam" id="TIGR00287">
    <property type="entry name" value="cas1"/>
    <property type="match status" value="2"/>
</dbReference>